<proteinExistence type="predicted"/>
<name>A0AC61QHV1_9BACT</name>
<feature type="non-terminal residue" evidence="1">
    <location>
        <position position="1"/>
    </location>
</feature>
<dbReference type="Proteomes" id="UP000294588">
    <property type="component" value="Unassembled WGS sequence"/>
</dbReference>
<accession>A0AC61QHV1</accession>
<sequence length="794" mass="86535">SISVLSFAGTPRVYSQGVIAGDPSVNIYDLVTNTSGATSPLYIIWADIVETPGEILTTEPGNPEGRISVTPTTLSINRLATIVITRLELGTFPTQWLAGQTMRMTVTYVPTAQTTTWDYTIPTGTSPITVLTPPQIVPPLAPPAPEVLTITSEPTGQPIWINGVDSGFTTPHDFENPTVGDVYTINNPAYMWDPPSYTVPEGFTTTTITFIGTPIVIDNYTLTVNAYKDGVEQHNVQVLKDGVPVGMTFVPITSTDVTDLTGVYSLATTTLTGGQFWDPATITVSESDFVVIPGGKGANLKVASLGSKNGPKTSYAYSITFQMKTRYTLNITGPADAVVVGASAVTGPAGTVVGNIPNIILVDDNDNVNDLVGTYTIAPLPTTVDEFPDGVRKHWRENPKTVDITMFVDDVATLEFQWRNYLSRWDVPAIPGMPDAHLFFVPIAPPQTPIDFGLLPVTLFYYGTKDNYGEWKSPEEGNYFVAAPEDFDPAEPPTPPLNNPGPTVGDYQSSYTLTIQAYDSVTSDYVNVPITIDGVTPSDAITPYTCIDPVGGTVFSIYDPTHLYSWTPENYTVPDGGLTEDTTVTFTLSPYSPPLPVELSSFTAVLTNDLYVQLTWISQSETNLNGYRVYRNEESSLNDAILITPTMIPATNTSQEHSYTIEDREIENHTTYYYWLESVDFNNSQFHGPVIVVVEGNVPPVMPEITTLKNAYPNPFRANNSTNIEVAIKAGETGTLTIYNIMGQVVKTYKVTEGIHTIQWNGRDSQGNICGSGIYFYKLTTPSLNQTKKMVIVK</sequence>
<gene>
    <name evidence="1" type="ORF">E0946_06405</name>
</gene>
<protein>
    <submittedName>
        <fullName evidence="1">T9SS type A sorting domain-containing protein</fullName>
    </submittedName>
</protein>
<keyword evidence="2" id="KW-1185">Reference proteome</keyword>
<organism evidence="1 2">
    <name type="scientific">Candidatus Syntrophosphaera thermopropionivorans</name>
    <dbReference type="NCBI Taxonomy" id="2593015"/>
    <lineage>
        <taxon>Bacteria</taxon>
        <taxon>Pseudomonadati</taxon>
        <taxon>Candidatus Cloacimonadota</taxon>
        <taxon>Candidatus Cloacimonadia</taxon>
        <taxon>Candidatus Cloacimonadales</taxon>
        <taxon>Candidatus Cloacimonadaceae</taxon>
        <taxon>Candidatus Syntrophosphaera</taxon>
    </lineage>
</organism>
<reference evidence="1" key="1">
    <citation type="submission" date="2019-03" db="EMBL/GenBank/DDBJ databases">
        <title>Candidatus Syntrophosphaera thermopropionivorans: a novel player in syntrophic propionate oxidation during anaerobic digestion.</title>
        <authorList>
            <person name="Dyksma S."/>
        </authorList>
    </citation>
    <scope>NUCLEOTIDE SEQUENCE</scope>
    <source>
        <strain evidence="1">W5</strain>
    </source>
</reference>
<comment type="caution">
    <text evidence="1">The sequence shown here is derived from an EMBL/GenBank/DDBJ whole genome shotgun (WGS) entry which is preliminary data.</text>
</comment>
<evidence type="ECO:0000313" key="1">
    <source>
        <dbReference type="EMBL" id="TDF72549.1"/>
    </source>
</evidence>
<evidence type="ECO:0000313" key="2">
    <source>
        <dbReference type="Proteomes" id="UP000294588"/>
    </source>
</evidence>
<dbReference type="EMBL" id="SMOG01000026">
    <property type="protein sequence ID" value="TDF72549.1"/>
    <property type="molecule type" value="Genomic_DNA"/>
</dbReference>